<reference evidence="2 3" key="1">
    <citation type="journal article" date="2016" name="Nat. Commun.">
        <title>Thousands of microbial genomes shed light on interconnected biogeochemical processes in an aquifer system.</title>
        <authorList>
            <person name="Anantharaman K."/>
            <person name="Brown C.T."/>
            <person name="Hug L.A."/>
            <person name="Sharon I."/>
            <person name="Castelle C.J."/>
            <person name="Probst A.J."/>
            <person name="Thomas B.C."/>
            <person name="Singh A."/>
            <person name="Wilkins M.J."/>
            <person name="Karaoz U."/>
            <person name="Brodie E.L."/>
            <person name="Williams K.H."/>
            <person name="Hubbard S.S."/>
            <person name="Banfield J.F."/>
        </authorList>
    </citation>
    <scope>NUCLEOTIDE SEQUENCE [LARGE SCALE GENOMIC DNA]</scope>
</reference>
<feature type="transmembrane region" description="Helical" evidence="1">
    <location>
        <begin position="46"/>
        <end position="72"/>
    </location>
</feature>
<evidence type="ECO:0000313" key="3">
    <source>
        <dbReference type="Proteomes" id="UP000177579"/>
    </source>
</evidence>
<feature type="transmembrane region" description="Helical" evidence="1">
    <location>
        <begin position="84"/>
        <end position="106"/>
    </location>
</feature>
<evidence type="ECO:0000313" key="2">
    <source>
        <dbReference type="EMBL" id="OGF41791.1"/>
    </source>
</evidence>
<dbReference type="EMBL" id="MFGO01000005">
    <property type="protein sequence ID" value="OGF41791.1"/>
    <property type="molecule type" value="Genomic_DNA"/>
</dbReference>
<sequence>MLYTKEKVLTRVNMVVIVQFLGLAGLASVLPFYIHIQWITGPVINAILIIALFLLGIRSAFLFCLVPSLMALSGGLLPPILAPIVPFIMIGNIVYILTIETVYNYFKDNDRGFFLGVLSGSVLKFLFLFLSVNIIEKLLIKQELLEKVADMMSWSQLATALTGGMIAFLILKWLKRI</sequence>
<protein>
    <recommendedName>
        <fullName evidence="4">Iron hydrogenase</fullName>
    </recommendedName>
</protein>
<accession>A0A1F5TT82</accession>
<keyword evidence="1" id="KW-1133">Transmembrane helix</keyword>
<dbReference type="Proteomes" id="UP000177579">
    <property type="component" value="Unassembled WGS sequence"/>
</dbReference>
<name>A0A1F5TT82_9BACT</name>
<feature type="transmembrane region" description="Helical" evidence="1">
    <location>
        <begin position="113"/>
        <end position="134"/>
    </location>
</feature>
<gene>
    <name evidence="2" type="ORF">A2531_05920</name>
</gene>
<dbReference type="AlphaFoldDB" id="A0A1F5TT82"/>
<proteinExistence type="predicted"/>
<feature type="transmembrane region" description="Helical" evidence="1">
    <location>
        <begin position="154"/>
        <end position="174"/>
    </location>
</feature>
<organism evidence="2 3">
    <name type="scientific">Candidatus Falkowbacteria bacterium RIFOXYD2_FULL_34_120</name>
    <dbReference type="NCBI Taxonomy" id="1798007"/>
    <lineage>
        <taxon>Bacteria</taxon>
        <taxon>Candidatus Falkowiibacteriota</taxon>
    </lineage>
</organism>
<comment type="caution">
    <text evidence="2">The sequence shown here is derived from an EMBL/GenBank/DDBJ whole genome shotgun (WGS) entry which is preliminary data.</text>
</comment>
<keyword evidence="1" id="KW-0472">Membrane</keyword>
<evidence type="ECO:0000256" key="1">
    <source>
        <dbReference type="SAM" id="Phobius"/>
    </source>
</evidence>
<feature type="transmembrane region" description="Helical" evidence="1">
    <location>
        <begin position="12"/>
        <end position="34"/>
    </location>
</feature>
<evidence type="ECO:0008006" key="4">
    <source>
        <dbReference type="Google" id="ProtNLM"/>
    </source>
</evidence>
<keyword evidence="1" id="KW-0812">Transmembrane</keyword>